<proteinExistence type="inferred from homology"/>
<evidence type="ECO:0000256" key="9">
    <source>
        <dbReference type="PIRNR" id="PIRNR006221"/>
    </source>
</evidence>
<evidence type="ECO:0000256" key="1">
    <source>
        <dbReference type="ARBA" id="ARBA00009460"/>
    </source>
</evidence>
<comment type="catalytic activity">
    <reaction evidence="8">
        <text>N(6)-(D-psicosyl)-L-lysyl-[protein] + ATP = N(6)-(3-O-phospho-D-psicosyl)-L-lysyl-[protein] + ADP + H(+)</text>
        <dbReference type="Rhea" id="RHEA:61392"/>
        <dbReference type="Rhea" id="RHEA-COMP:15796"/>
        <dbReference type="Rhea" id="RHEA-COMP:15797"/>
        <dbReference type="ChEBI" id="CHEBI:15378"/>
        <dbReference type="ChEBI" id="CHEBI:30616"/>
        <dbReference type="ChEBI" id="CHEBI:144621"/>
        <dbReference type="ChEBI" id="CHEBI:144622"/>
        <dbReference type="ChEBI" id="CHEBI:456216"/>
    </reaction>
    <physiologicalReaction direction="left-to-right" evidence="8">
        <dbReference type="Rhea" id="RHEA:61393"/>
    </physiologicalReaction>
</comment>
<keyword evidence="5 9" id="KW-0418">Kinase</keyword>
<comment type="catalytic activity">
    <reaction evidence="7">
        <text>N(6)-D-ribulosyl-L-lysyl-[protein] + ATP = N(6)-(3-O-phospho-D-ribulosyl)-L-lysyl-[protein] + ADP + H(+)</text>
        <dbReference type="Rhea" id="RHEA:48432"/>
        <dbReference type="Rhea" id="RHEA-COMP:12103"/>
        <dbReference type="Rhea" id="RHEA-COMP:12104"/>
        <dbReference type="ChEBI" id="CHEBI:15378"/>
        <dbReference type="ChEBI" id="CHEBI:30616"/>
        <dbReference type="ChEBI" id="CHEBI:90418"/>
        <dbReference type="ChEBI" id="CHEBI:90420"/>
        <dbReference type="ChEBI" id="CHEBI:456216"/>
        <dbReference type="EC" id="2.7.1.172"/>
    </reaction>
    <physiologicalReaction direction="left-to-right" evidence="7">
        <dbReference type="Rhea" id="RHEA:48433"/>
    </physiologicalReaction>
</comment>
<dbReference type="Proteomes" id="UP000887013">
    <property type="component" value="Unassembled WGS sequence"/>
</dbReference>
<comment type="caution">
    <text evidence="10">The sequence shown here is derived from an EMBL/GenBank/DDBJ whole genome shotgun (WGS) entry which is preliminary data.</text>
</comment>
<protein>
    <recommendedName>
        <fullName evidence="2">protein-ribulosamine 3-kinase</fullName>
        <ecNumber evidence="2">2.7.1.172</ecNumber>
    </recommendedName>
</protein>
<evidence type="ECO:0000256" key="2">
    <source>
        <dbReference type="ARBA" id="ARBA00011961"/>
    </source>
</evidence>
<reference evidence="10" key="1">
    <citation type="submission" date="2020-08" db="EMBL/GenBank/DDBJ databases">
        <title>Multicomponent nature underlies the extraordinary mechanical properties of spider dragline silk.</title>
        <authorList>
            <person name="Kono N."/>
            <person name="Nakamura H."/>
            <person name="Mori M."/>
            <person name="Yoshida Y."/>
            <person name="Ohtoshi R."/>
            <person name="Malay A.D."/>
            <person name="Moran D.A.P."/>
            <person name="Tomita M."/>
            <person name="Numata K."/>
            <person name="Arakawa K."/>
        </authorList>
    </citation>
    <scope>NUCLEOTIDE SEQUENCE</scope>
</reference>
<dbReference type="PANTHER" id="PTHR12149:SF8">
    <property type="entry name" value="PROTEIN-RIBULOSAMINE 3-KINASE"/>
    <property type="match status" value="1"/>
</dbReference>
<dbReference type="EC" id="2.7.1.172" evidence="2"/>
<gene>
    <name evidence="10" type="primary">Fn3krp</name>
    <name evidence="10" type="ORF">NPIL_269031</name>
</gene>
<evidence type="ECO:0000256" key="3">
    <source>
        <dbReference type="ARBA" id="ARBA00022679"/>
    </source>
</evidence>
<evidence type="ECO:0000256" key="8">
    <source>
        <dbReference type="ARBA" id="ARBA00050767"/>
    </source>
</evidence>
<sequence>MEAKLKAALGFSVIKSKESKGGGCISEARVFETENGEIFVKMHTETKANIMFEGELEGLKTIQKTKTVRVPTPVKVVDLKSYGTAIVMEYIDMSGLSRYPEQLGEQLAKMHLFNTSLHTSDSSVHKSEEDEGKLSYIDKFGFHTTTCCGYIEQVNCWKEDWVEFYTQQRLDHQIKLLQSTYQDRELTELWSELVLKIPGYFEGIDVKPSLLHGDLWSGNVGETKDGPIIFDPAVFYGHSEFELAIADMFGGFPRSFYNAYHTILPKQQNFDKRKDLYKLFHCLNHWNHFGGGYRSSSLSIMKRLLKNS</sequence>
<organism evidence="10 11">
    <name type="scientific">Nephila pilipes</name>
    <name type="common">Giant wood spider</name>
    <name type="synonym">Nephila maculata</name>
    <dbReference type="NCBI Taxonomy" id="299642"/>
    <lineage>
        <taxon>Eukaryota</taxon>
        <taxon>Metazoa</taxon>
        <taxon>Ecdysozoa</taxon>
        <taxon>Arthropoda</taxon>
        <taxon>Chelicerata</taxon>
        <taxon>Arachnida</taxon>
        <taxon>Araneae</taxon>
        <taxon>Araneomorphae</taxon>
        <taxon>Entelegynae</taxon>
        <taxon>Araneoidea</taxon>
        <taxon>Nephilidae</taxon>
        <taxon>Nephila</taxon>
    </lineage>
</organism>
<dbReference type="OrthoDB" id="5772781at2759"/>
<evidence type="ECO:0000256" key="7">
    <source>
        <dbReference type="ARBA" id="ARBA00048655"/>
    </source>
</evidence>
<dbReference type="EMBL" id="BMAW01057682">
    <property type="protein sequence ID" value="GFT12232.1"/>
    <property type="molecule type" value="Genomic_DNA"/>
</dbReference>
<evidence type="ECO:0000313" key="11">
    <source>
        <dbReference type="Proteomes" id="UP000887013"/>
    </source>
</evidence>
<keyword evidence="4" id="KW-0547">Nucleotide-binding</keyword>
<dbReference type="GO" id="GO:0005524">
    <property type="term" value="F:ATP binding"/>
    <property type="evidence" value="ECO:0007669"/>
    <property type="project" value="UniProtKB-KW"/>
</dbReference>
<dbReference type="InterPro" id="IPR011009">
    <property type="entry name" value="Kinase-like_dom_sf"/>
</dbReference>
<dbReference type="Gene3D" id="3.90.1200.10">
    <property type="match status" value="1"/>
</dbReference>
<dbReference type="AlphaFoldDB" id="A0A8X6NGI5"/>
<keyword evidence="3 9" id="KW-0808">Transferase</keyword>
<dbReference type="Pfam" id="PF03881">
    <property type="entry name" value="Fructosamin_kin"/>
    <property type="match status" value="1"/>
</dbReference>
<keyword evidence="11" id="KW-1185">Reference proteome</keyword>
<evidence type="ECO:0000256" key="6">
    <source>
        <dbReference type="ARBA" id="ARBA00022840"/>
    </source>
</evidence>
<evidence type="ECO:0000256" key="5">
    <source>
        <dbReference type="ARBA" id="ARBA00022777"/>
    </source>
</evidence>
<keyword evidence="6" id="KW-0067">ATP-binding</keyword>
<evidence type="ECO:0000256" key="4">
    <source>
        <dbReference type="ARBA" id="ARBA00022741"/>
    </source>
</evidence>
<dbReference type="GO" id="GO:0102193">
    <property type="term" value="F:protein-ribulosamine 3-kinase activity"/>
    <property type="evidence" value="ECO:0007669"/>
    <property type="project" value="UniProtKB-EC"/>
</dbReference>
<dbReference type="Gene3D" id="3.30.200.20">
    <property type="entry name" value="Phosphorylase Kinase, domain 1"/>
    <property type="match status" value="1"/>
</dbReference>
<comment type="similarity">
    <text evidence="1 9">Belongs to the fructosamine kinase family.</text>
</comment>
<dbReference type="InterPro" id="IPR016477">
    <property type="entry name" value="Fructo-/Ketosamine-3-kinase"/>
</dbReference>
<evidence type="ECO:0000313" key="10">
    <source>
        <dbReference type="EMBL" id="GFT12232.1"/>
    </source>
</evidence>
<dbReference type="GO" id="GO:0016301">
    <property type="term" value="F:kinase activity"/>
    <property type="evidence" value="ECO:0007669"/>
    <property type="project" value="UniProtKB-UniRule"/>
</dbReference>
<dbReference type="SUPFAM" id="SSF56112">
    <property type="entry name" value="Protein kinase-like (PK-like)"/>
    <property type="match status" value="1"/>
</dbReference>
<dbReference type="GO" id="GO:0005829">
    <property type="term" value="C:cytosol"/>
    <property type="evidence" value="ECO:0007669"/>
    <property type="project" value="UniProtKB-ARBA"/>
</dbReference>
<name>A0A8X6NGI5_NEPPI</name>
<accession>A0A8X6NGI5</accession>
<dbReference type="PIRSF" id="PIRSF006221">
    <property type="entry name" value="Ketosamine-3-kinase"/>
    <property type="match status" value="1"/>
</dbReference>
<dbReference type="FunFam" id="3.90.1200.10:FF:000003">
    <property type="entry name" value="fructosamine-3-kinase isoform X1"/>
    <property type="match status" value="1"/>
</dbReference>
<dbReference type="PANTHER" id="PTHR12149">
    <property type="entry name" value="FRUCTOSAMINE 3 KINASE-RELATED PROTEIN"/>
    <property type="match status" value="1"/>
</dbReference>
<dbReference type="FunFam" id="3.30.200.20:FF:000264">
    <property type="entry name" value="Protein-ribulosamine 3-kinase, chloroplastic"/>
    <property type="match status" value="1"/>
</dbReference>